<proteinExistence type="predicted"/>
<feature type="region of interest" description="Disordered" evidence="1">
    <location>
        <begin position="1"/>
        <end position="28"/>
    </location>
</feature>
<accession>A0AA38VIR0</accession>
<sequence>MTLRRQNRSRRSRQDSPRLSHPKSNRPKIRLPSLPLEIVAIILGYLPDFRALFRAVQTCKLSYNAYQAHGHQVVPAIFGRECAAVKGHNVGRIFWELDFAIRHSFMARSHVQAALLEQGWPLFQCLQLEELLIPLVRALAQTLKDDRQAATAFLRAVWDGKQLFEPSDLPKLQELQLRPPTLISVGTLLAELTVDQDQTRILSDIEQLRRCEEDIRLPTNTVEHALIATVHKFIASKPGCIRPSNGIDLLVHFVFPEDETGLANLAAQLEVQERERDATAVIKAETGSMSCNCVSSPERTTPTFAAASSVAPTASI</sequence>
<dbReference type="SUPFAM" id="SSF81383">
    <property type="entry name" value="F-box domain"/>
    <property type="match status" value="1"/>
</dbReference>
<feature type="compositionally biased region" description="Basic residues" evidence="1">
    <location>
        <begin position="1"/>
        <end position="11"/>
    </location>
</feature>
<protein>
    <recommendedName>
        <fullName evidence="4">F-box domain-containing protein</fullName>
    </recommendedName>
</protein>
<organism evidence="2 3">
    <name type="scientific">Pleurostoma richardsiae</name>
    <dbReference type="NCBI Taxonomy" id="41990"/>
    <lineage>
        <taxon>Eukaryota</taxon>
        <taxon>Fungi</taxon>
        <taxon>Dikarya</taxon>
        <taxon>Ascomycota</taxon>
        <taxon>Pezizomycotina</taxon>
        <taxon>Sordariomycetes</taxon>
        <taxon>Sordariomycetidae</taxon>
        <taxon>Calosphaeriales</taxon>
        <taxon>Pleurostomataceae</taxon>
        <taxon>Pleurostoma</taxon>
    </lineage>
</organism>
<dbReference type="InterPro" id="IPR036047">
    <property type="entry name" value="F-box-like_dom_sf"/>
</dbReference>
<keyword evidence="3" id="KW-1185">Reference proteome</keyword>
<evidence type="ECO:0000313" key="3">
    <source>
        <dbReference type="Proteomes" id="UP001174694"/>
    </source>
</evidence>
<comment type="caution">
    <text evidence="2">The sequence shown here is derived from an EMBL/GenBank/DDBJ whole genome shotgun (WGS) entry which is preliminary data.</text>
</comment>
<dbReference type="EMBL" id="JANBVO010000099">
    <property type="protein sequence ID" value="KAJ9130232.1"/>
    <property type="molecule type" value="Genomic_DNA"/>
</dbReference>
<reference evidence="2" key="1">
    <citation type="submission" date="2022-07" db="EMBL/GenBank/DDBJ databases">
        <title>Fungi with potential for degradation of polypropylene.</title>
        <authorList>
            <person name="Gostincar C."/>
        </authorList>
    </citation>
    <scope>NUCLEOTIDE SEQUENCE</scope>
    <source>
        <strain evidence="2">EXF-13308</strain>
    </source>
</reference>
<gene>
    <name evidence="2" type="ORF">NKR23_g12300</name>
</gene>
<evidence type="ECO:0000256" key="1">
    <source>
        <dbReference type="SAM" id="MobiDB-lite"/>
    </source>
</evidence>
<name>A0AA38VIR0_9PEZI</name>
<evidence type="ECO:0000313" key="2">
    <source>
        <dbReference type="EMBL" id="KAJ9130232.1"/>
    </source>
</evidence>
<dbReference type="Proteomes" id="UP001174694">
    <property type="component" value="Unassembled WGS sequence"/>
</dbReference>
<evidence type="ECO:0008006" key="4">
    <source>
        <dbReference type="Google" id="ProtNLM"/>
    </source>
</evidence>
<dbReference type="AlphaFoldDB" id="A0AA38VIR0"/>